<evidence type="ECO:0000256" key="1">
    <source>
        <dbReference type="SAM" id="Phobius"/>
    </source>
</evidence>
<keyword evidence="1" id="KW-1133">Transmembrane helix</keyword>
<evidence type="ECO:0000259" key="2">
    <source>
        <dbReference type="Pfam" id="PF07811"/>
    </source>
</evidence>
<feature type="transmembrane region" description="Helical" evidence="1">
    <location>
        <begin position="15"/>
        <end position="35"/>
    </location>
</feature>
<evidence type="ECO:0000313" key="3">
    <source>
        <dbReference type="EMBL" id="MFD1341175.1"/>
    </source>
</evidence>
<feature type="domain" description="TadE-like" evidence="2">
    <location>
        <begin position="7"/>
        <end position="49"/>
    </location>
</feature>
<dbReference type="EMBL" id="JBHTMU010000002">
    <property type="protein sequence ID" value="MFD1341175.1"/>
    <property type="molecule type" value="Genomic_DNA"/>
</dbReference>
<dbReference type="RefSeq" id="WP_386801233.1">
    <property type="nucleotide sequence ID" value="NZ_JBHTMU010000002.1"/>
</dbReference>
<dbReference type="Proteomes" id="UP001597135">
    <property type="component" value="Unassembled WGS sequence"/>
</dbReference>
<comment type="caution">
    <text evidence="3">The sequence shown here is derived from an EMBL/GenBank/DDBJ whole genome shotgun (WGS) entry which is preliminary data.</text>
</comment>
<keyword evidence="4" id="KW-1185">Reference proteome</keyword>
<protein>
    <submittedName>
        <fullName evidence="3">TadE/TadG family type IV pilus assembly protein</fullName>
    </submittedName>
</protein>
<keyword evidence="1" id="KW-0472">Membrane</keyword>
<dbReference type="InterPro" id="IPR012495">
    <property type="entry name" value="TadE-like_dom"/>
</dbReference>
<organism evidence="3 4">
    <name type="scientific">Litorisediminicola beolgyonensis</name>
    <dbReference type="NCBI Taxonomy" id="1173614"/>
    <lineage>
        <taxon>Bacteria</taxon>
        <taxon>Pseudomonadati</taxon>
        <taxon>Pseudomonadota</taxon>
        <taxon>Alphaproteobacteria</taxon>
        <taxon>Rhodobacterales</taxon>
        <taxon>Paracoccaceae</taxon>
        <taxon>Litorisediminicola</taxon>
    </lineage>
</organism>
<evidence type="ECO:0000313" key="4">
    <source>
        <dbReference type="Proteomes" id="UP001597135"/>
    </source>
</evidence>
<reference evidence="4" key="1">
    <citation type="journal article" date="2019" name="Int. J. Syst. Evol. Microbiol.">
        <title>The Global Catalogue of Microorganisms (GCM) 10K type strain sequencing project: providing services to taxonomists for standard genome sequencing and annotation.</title>
        <authorList>
            <consortium name="The Broad Institute Genomics Platform"/>
            <consortium name="The Broad Institute Genome Sequencing Center for Infectious Disease"/>
            <person name="Wu L."/>
            <person name="Ma J."/>
        </authorList>
    </citation>
    <scope>NUCLEOTIDE SEQUENCE [LARGE SCALE GENOMIC DNA]</scope>
    <source>
        <strain evidence="4">CCUG 62953</strain>
    </source>
</reference>
<gene>
    <name evidence="3" type="ORF">ACFQ4E_01960</name>
</gene>
<proteinExistence type="predicted"/>
<dbReference type="Pfam" id="PF07811">
    <property type="entry name" value="TadE"/>
    <property type="match status" value="1"/>
</dbReference>
<accession>A0ABW3ZDV3</accession>
<keyword evidence="1" id="KW-0812">Transmembrane</keyword>
<name>A0ABW3ZDV3_9RHOB</name>
<sequence>MLSDRSGVTFVEALLVMPILILMMAGMIELGVLMAQFNQTVKAMHIGARYLAVSYPVLDDSLLDSSGGGILPSISAMRSSNAAGQPSPNDGLAISCTTGSTPACNSTRLNAILTGGDGVCGRPATYSRPGICDVAPAVTANNLRVTYFRTGLGYAGRPYGPVATIRLELINFRFDFMGLAGVLALFGANTASGFVFQPQPVTITSEDMWSVRCDPPATSC</sequence>